<organism evidence="2">
    <name type="scientific">marine sediment metagenome</name>
    <dbReference type="NCBI Taxonomy" id="412755"/>
    <lineage>
        <taxon>unclassified sequences</taxon>
        <taxon>metagenomes</taxon>
        <taxon>ecological metagenomes</taxon>
    </lineage>
</organism>
<feature type="domain" description="DUF6817" evidence="1">
    <location>
        <begin position="2"/>
        <end position="31"/>
    </location>
</feature>
<sequence length="119" mass="13999">QLIPLSERNKIADLIGEEAERFVYLFGACDRPLTHPRIGNDGPLKFHDRLTNTDYPLENSEWCAVCEIMLANEMDLGRYDPAFYKKHLAHYKDLFARFEPWLSKSAIRARRDFEQRLLV</sequence>
<evidence type="ECO:0000313" key="2">
    <source>
        <dbReference type="EMBL" id="GAH13694.1"/>
    </source>
</evidence>
<name>X1E956_9ZZZZ</name>
<proteinExistence type="predicted"/>
<gene>
    <name evidence="2" type="ORF">S01H4_60099</name>
</gene>
<evidence type="ECO:0000259" key="1">
    <source>
        <dbReference type="Pfam" id="PF20680"/>
    </source>
</evidence>
<accession>X1E956</accession>
<protein>
    <recommendedName>
        <fullName evidence="1">DUF6817 domain-containing protein</fullName>
    </recommendedName>
</protein>
<comment type="caution">
    <text evidence="2">The sequence shown here is derived from an EMBL/GenBank/DDBJ whole genome shotgun (WGS) entry which is preliminary data.</text>
</comment>
<dbReference type="Pfam" id="PF20680">
    <property type="entry name" value="DUF6817"/>
    <property type="match status" value="1"/>
</dbReference>
<reference evidence="2" key="1">
    <citation type="journal article" date="2014" name="Front. Microbiol.">
        <title>High frequency of phylogenetically diverse reductive dehalogenase-homologous genes in deep subseafloor sedimentary metagenomes.</title>
        <authorList>
            <person name="Kawai M."/>
            <person name="Futagami T."/>
            <person name="Toyoda A."/>
            <person name="Takaki Y."/>
            <person name="Nishi S."/>
            <person name="Hori S."/>
            <person name="Arai W."/>
            <person name="Tsubouchi T."/>
            <person name="Morono Y."/>
            <person name="Uchiyama I."/>
            <person name="Ito T."/>
            <person name="Fujiyama A."/>
            <person name="Inagaki F."/>
            <person name="Takami H."/>
        </authorList>
    </citation>
    <scope>NUCLEOTIDE SEQUENCE</scope>
    <source>
        <strain evidence="2">Expedition CK06-06</strain>
    </source>
</reference>
<feature type="non-terminal residue" evidence="2">
    <location>
        <position position="1"/>
    </location>
</feature>
<dbReference type="AlphaFoldDB" id="X1E956"/>
<dbReference type="EMBL" id="BART01035360">
    <property type="protein sequence ID" value="GAH13694.1"/>
    <property type="molecule type" value="Genomic_DNA"/>
</dbReference>
<dbReference type="InterPro" id="IPR049202">
    <property type="entry name" value="DUF6817"/>
</dbReference>